<evidence type="ECO:0008006" key="3">
    <source>
        <dbReference type="Google" id="ProtNLM"/>
    </source>
</evidence>
<name>A0ABP1CY28_9APHY</name>
<keyword evidence="2" id="KW-1185">Reference proteome</keyword>
<sequence length="468" mass="54077">MRFFVIFADRQINVKMIIEIVRNNNKRTCTLWPVVAVFINSVPELPHLFQSRSRVHDSVQAMNETSVNSVISTPPVDFTQLDQLCMTRDPHIMCRVQHAVQIAMEQRKLQIAEIAERWNALVPVHRLPMELLERIFLLVRDEWFLASLDVTSPDRKSRLPPYAWIKFSHVCRHWRRVSLQYTPLWNWIAFLESHTPLAAIQEMVLRSGQVPLLVGGIVDTWDTVDFTLKYLRGATDRICSLHVDAASHCVAQLDNQMKSLVEEFPEIWSSLRSLTLVERRTQFQNRLSTFHYFPDHLERLSLDTIFLDVKDLAPLRMTLRHLSLYNVSVWPSLSSFLDVLTKTPLLETLLVELKAPLDLANTTNEVHDVVPLHHLQLLDIRGLSFCTAYVLEHIQYPPTATLRLDTDFYYPGRQHTCESDLKGILRRVPMSSSFTNDDVQPVPAGSIRIDAKDVSSFVRGMLRTRLVL</sequence>
<organism evidence="1 2">
    <name type="scientific">Somion occarium</name>
    <dbReference type="NCBI Taxonomy" id="3059160"/>
    <lineage>
        <taxon>Eukaryota</taxon>
        <taxon>Fungi</taxon>
        <taxon>Dikarya</taxon>
        <taxon>Basidiomycota</taxon>
        <taxon>Agaricomycotina</taxon>
        <taxon>Agaricomycetes</taxon>
        <taxon>Polyporales</taxon>
        <taxon>Cerrenaceae</taxon>
        <taxon>Somion</taxon>
    </lineage>
</organism>
<protein>
    <recommendedName>
        <fullName evidence="3">F-box domain-containing protein</fullName>
    </recommendedName>
</protein>
<evidence type="ECO:0000313" key="1">
    <source>
        <dbReference type="EMBL" id="CAL1699784.1"/>
    </source>
</evidence>
<evidence type="ECO:0000313" key="2">
    <source>
        <dbReference type="Proteomes" id="UP001497453"/>
    </source>
</evidence>
<reference evidence="2" key="1">
    <citation type="submission" date="2024-04" db="EMBL/GenBank/DDBJ databases">
        <authorList>
            <person name="Shaw F."/>
            <person name="Minotto A."/>
        </authorList>
    </citation>
    <scope>NUCLEOTIDE SEQUENCE [LARGE SCALE GENOMIC DNA]</scope>
</reference>
<proteinExistence type="predicted"/>
<accession>A0ABP1CY28</accession>
<dbReference type="Proteomes" id="UP001497453">
    <property type="component" value="Chromosome 11"/>
</dbReference>
<dbReference type="EMBL" id="OZ037954">
    <property type="protein sequence ID" value="CAL1699784.1"/>
    <property type="molecule type" value="Genomic_DNA"/>
</dbReference>
<dbReference type="Gene3D" id="1.20.1280.50">
    <property type="match status" value="1"/>
</dbReference>
<gene>
    <name evidence="1" type="ORF">GFSPODELE1_LOCUS2847</name>
</gene>